<dbReference type="OrthoDB" id="2189784at2759"/>
<dbReference type="RefSeq" id="XP_014563607.1">
    <property type="nucleotide sequence ID" value="XM_014708121.1"/>
</dbReference>
<proteinExistence type="predicted"/>
<dbReference type="GeneID" id="26261935"/>
<organism evidence="1 2">
    <name type="scientific">Ordospora colligata OC4</name>
    <dbReference type="NCBI Taxonomy" id="1354746"/>
    <lineage>
        <taxon>Eukaryota</taxon>
        <taxon>Fungi</taxon>
        <taxon>Fungi incertae sedis</taxon>
        <taxon>Microsporidia</taxon>
        <taxon>Ordosporidae</taxon>
        <taxon>Ordospora</taxon>
    </lineage>
</organism>
<reference evidence="1 2" key="1">
    <citation type="journal article" date="2014" name="MBio">
        <title>The Ordospora colligata genome; evolution of extreme reduction in microsporidia and host-to-parasite horizontal gene transfer.</title>
        <authorList>
            <person name="Pombert J.-F."/>
            <person name="Haag K.L."/>
            <person name="Beidas S."/>
            <person name="Ebert D."/>
            <person name="Keeling P.J."/>
        </authorList>
    </citation>
    <scope>NUCLEOTIDE SEQUENCE [LARGE SCALE GENOMIC DNA]</scope>
    <source>
        <strain evidence="1 2">OC4</strain>
    </source>
</reference>
<dbReference type="VEuPathDB" id="MicrosporidiaDB:M896_060640"/>
<accession>A0A0B2UKM6</accession>
<keyword evidence="2" id="KW-1185">Reference proteome</keyword>
<dbReference type="Proteomes" id="UP000031056">
    <property type="component" value="Unassembled WGS sequence"/>
</dbReference>
<protein>
    <submittedName>
        <fullName evidence="1">Uncharacterized protein</fullName>
    </submittedName>
</protein>
<dbReference type="EMBL" id="JOKQ01000006">
    <property type="protein sequence ID" value="KHN69565.1"/>
    <property type="molecule type" value="Genomic_DNA"/>
</dbReference>
<evidence type="ECO:0000313" key="2">
    <source>
        <dbReference type="Proteomes" id="UP000031056"/>
    </source>
</evidence>
<sequence length="874" mass="102382">MLDRKYIVPAPVIENHSSLNALIDGMEILSGQDLCIHMDNMLCVSGQYNIDQMLRIDHLLSKAHEKHHEEWFYQRMFELILKAYDFSNKWRSKLMALRIHEKHRFRMHSNRHNELPPNIMRESLSICVQFMINRQLVYTKVDILGFCVLEMMSVPQQSYEGPDDIFYLIEYIFRCDPRILLRWANNARMMNDWALLYIENYPDFLYTELRYISNPMILREIIVQQKSHRLYEFLFVKMGMMFPMYELLDILVESYSESNAEYTSRIFNKAFFESRSDGERLLKGFIKKTKTTIFSDLFYERCSDVDGDYVEALVVCIQSVDLISNECAQKLVDSQYWPYITHEYESFAILMKLLMSRQICLNKQYEFLNSNVPVSLDNLKKVLFVSQHAPDKRAKVLEVIVSVIKSMHRHMNKCVQCIGKKIQKLTLHSTDNLNYHMDKIIQKQMLVIIYSILDILRYSYIPTKTLYTLSLIDAEIFGRKVVQEVRYDCFFIKCMNIVLRDGSGRFDSIMSDIIQMDLFKMTGYWEICVVKALNLRRLWNAAKNFNSGANAINNKNSRLYSLRNSLIHSESNFNCENLLSVDAHELECSNLLEYLNIIDDMIRLKCLAAEIEGKKRVEVMDALIQRLEMSERVCEGMVFCKESFISLEMPFDRFGFEISLLQYEEDGEQVFVQFEGRDAKVSIGRTNGKLFLRKCTAGASEQSLLGESNKPKINMIFRSWYKSSKLVFGFDDKMHNVKISGIRRIVIGSGFKGIVDKLFLCESVSYGRCVSRMQRGASFYIDVLSKIEKMLQYKNRVGVYMDNTRPYFINRSIDVEISNVIDNKNVYWRYNKSVKKLLNVDDDESNKILNKKQASIGILSLIHKLHCDLPVNNA</sequence>
<gene>
    <name evidence="1" type="ORF">M896_060640</name>
</gene>
<dbReference type="HOGENOM" id="CLU_330650_0_0_1"/>
<evidence type="ECO:0000313" key="1">
    <source>
        <dbReference type="EMBL" id="KHN69565.1"/>
    </source>
</evidence>
<comment type="caution">
    <text evidence="1">The sequence shown here is derived from an EMBL/GenBank/DDBJ whole genome shotgun (WGS) entry which is preliminary data.</text>
</comment>
<dbReference type="InParanoid" id="A0A0B2UKM6"/>
<name>A0A0B2UKM6_9MICR</name>
<dbReference type="AlphaFoldDB" id="A0A0B2UKM6"/>